<dbReference type="FunFam" id="1.20.1560.10:FF:000014">
    <property type="entry name" value="Multidrug resistance-associated protein member 4"/>
    <property type="match status" value="1"/>
</dbReference>
<dbReference type="GO" id="GO:0140359">
    <property type="term" value="F:ABC-type transporter activity"/>
    <property type="evidence" value="ECO:0007669"/>
    <property type="project" value="InterPro"/>
</dbReference>
<gene>
    <name evidence="12" type="ORF">Zmor_015761</name>
</gene>
<organism evidence="12 13">
    <name type="scientific">Zophobas morio</name>
    <dbReference type="NCBI Taxonomy" id="2755281"/>
    <lineage>
        <taxon>Eukaryota</taxon>
        <taxon>Metazoa</taxon>
        <taxon>Ecdysozoa</taxon>
        <taxon>Arthropoda</taxon>
        <taxon>Hexapoda</taxon>
        <taxon>Insecta</taxon>
        <taxon>Pterygota</taxon>
        <taxon>Neoptera</taxon>
        <taxon>Endopterygota</taxon>
        <taxon>Coleoptera</taxon>
        <taxon>Polyphaga</taxon>
        <taxon>Cucujiformia</taxon>
        <taxon>Tenebrionidae</taxon>
        <taxon>Zophobas</taxon>
    </lineage>
</organism>
<dbReference type="CDD" id="cd03244">
    <property type="entry name" value="ABCC_MRP_domain2"/>
    <property type="match status" value="1"/>
</dbReference>
<feature type="transmembrane region" description="Helical" evidence="9">
    <location>
        <begin position="127"/>
        <end position="145"/>
    </location>
</feature>
<dbReference type="Gene3D" id="3.40.50.300">
    <property type="entry name" value="P-loop containing nucleotide triphosphate hydrolases"/>
    <property type="match status" value="2"/>
</dbReference>
<feature type="domain" description="ABC transmembrane type-1" evidence="11">
    <location>
        <begin position="722"/>
        <end position="960"/>
    </location>
</feature>
<feature type="transmembrane region" description="Helical" evidence="9">
    <location>
        <begin position="722"/>
        <end position="742"/>
    </location>
</feature>
<dbReference type="InterPro" id="IPR050173">
    <property type="entry name" value="ABC_transporter_C-like"/>
</dbReference>
<evidence type="ECO:0000256" key="1">
    <source>
        <dbReference type="ARBA" id="ARBA00004141"/>
    </source>
</evidence>
<feature type="transmembrane region" description="Helical" evidence="9">
    <location>
        <begin position="353"/>
        <end position="374"/>
    </location>
</feature>
<dbReference type="GO" id="GO:0005524">
    <property type="term" value="F:ATP binding"/>
    <property type="evidence" value="ECO:0007669"/>
    <property type="project" value="UniProtKB-KW"/>
</dbReference>
<dbReference type="EMBL" id="JALNTZ010000004">
    <property type="protein sequence ID" value="KAJ3656711.1"/>
    <property type="molecule type" value="Genomic_DNA"/>
</dbReference>
<evidence type="ECO:0000256" key="6">
    <source>
        <dbReference type="ARBA" id="ARBA00022840"/>
    </source>
</evidence>
<evidence type="ECO:0000256" key="8">
    <source>
        <dbReference type="ARBA" id="ARBA00023136"/>
    </source>
</evidence>
<keyword evidence="5" id="KW-0547">Nucleotide-binding</keyword>
<dbReference type="CDD" id="cd03250">
    <property type="entry name" value="ABCC_MRP_domain1"/>
    <property type="match status" value="1"/>
</dbReference>
<keyword evidence="13" id="KW-1185">Reference proteome</keyword>
<feature type="domain" description="ABC transporter" evidence="10">
    <location>
        <begin position="993"/>
        <end position="1222"/>
    </location>
</feature>
<dbReference type="SUPFAM" id="SSF52540">
    <property type="entry name" value="P-loop containing nucleoside triphosphate hydrolases"/>
    <property type="match status" value="2"/>
</dbReference>
<dbReference type="Pfam" id="PF00005">
    <property type="entry name" value="ABC_tran"/>
    <property type="match status" value="2"/>
</dbReference>
<keyword evidence="3 9" id="KW-0812">Transmembrane</keyword>
<keyword evidence="7 9" id="KW-1133">Transmembrane helix</keyword>
<name>A0AA38IMM1_9CUCU</name>
<dbReference type="FunFam" id="3.40.50.300:FF:000973">
    <property type="entry name" value="Multidrug resistance-associated protein 4"/>
    <property type="match status" value="1"/>
</dbReference>
<dbReference type="InterPro" id="IPR044726">
    <property type="entry name" value="ABCC_6TM_D2"/>
</dbReference>
<feature type="transmembrane region" description="Helical" evidence="9">
    <location>
        <begin position="903"/>
        <end position="924"/>
    </location>
</feature>
<dbReference type="Proteomes" id="UP001168821">
    <property type="component" value="Unassembled WGS sequence"/>
</dbReference>
<dbReference type="InterPro" id="IPR036640">
    <property type="entry name" value="ABC1_TM_sf"/>
</dbReference>
<evidence type="ECO:0000256" key="9">
    <source>
        <dbReference type="SAM" id="Phobius"/>
    </source>
</evidence>
<keyword evidence="4" id="KW-0677">Repeat</keyword>
<dbReference type="PROSITE" id="PS00211">
    <property type="entry name" value="ABC_TRANSPORTER_1"/>
    <property type="match status" value="2"/>
</dbReference>
<feature type="transmembrane region" description="Helical" evidence="9">
    <location>
        <begin position="229"/>
        <end position="251"/>
    </location>
</feature>
<evidence type="ECO:0000256" key="3">
    <source>
        <dbReference type="ARBA" id="ARBA00022692"/>
    </source>
</evidence>
<evidence type="ECO:0000256" key="2">
    <source>
        <dbReference type="ARBA" id="ARBA00022448"/>
    </source>
</evidence>
<dbReference type="PROSITE" id="PS50929">
    <property type="entry name" value="ABC_TM1F"/>
    <property type="match status" value="2"/>
</dbReference>
<dbReference type="Pfam" id="PF00664">
    <property type="entry name" value="ABC_membrane"/>
    <property type="match status" value="2"/>
</dbReference>
<feature type="transmembrane region" description="Helical" evidence="9">
    <location>
        <begin position="304"/>
        <end position="329"/>
    </location>
</feature>
<dbReference type="InterPro" id="IPR011527">
    <property type="entry name" value="ABC1_TM_dom"/>
</dbReference>
<feature type="domain" description="ABC transmembrane type-1" evidence="11">
    <location>
        <begin position="82"/>
        <end position="345"/>
    </location>
</feature>
<comment type="caution">
    <text evidence="12">The sequence shown here is derived from an EMBL/GenBank/DDBJ whole genome shotgun (WGS) entry which is preliminary data.</text>
</comment>
<dbReference type="InterPro" id="IPR044746">
    <property type="entry name" value="ABCC_6TM_D1"/>
</dbReference>
<keyword evidence="2" id="KW-0813">Transport</keyword>
<dbReference type="CDD" id="cd18580">
    <property type="entry name" value="ABC_6TM_ABCC_D2"/>
    <property type="match status" value="1"/>
</dbReference>
<dbReference type="GO" id="GO:0016887">
    <property type="term" value="F:ATP hydrolysis activity"/>
    <property type="evidence" value="ECO:0007669"/>
    <property type="project" value="InterPro"/>
</dbReference>
<dbReference type="SUPFAM" id="SSF90123">
    <property type="entry name" value="ABC transporter transmembrane region"/>
    <property type="match status" value="2"/>
</dbReference>
<dbReference type="PROSITE" id="PS50893">
    <property type="entry name" value="ABC_TRANSPORTER_2"/>
    <property type="match status" value="2"/>
</dbReference>
<evidence type="ECO:0000313" key="13">
    <source>
        <dbReference type="Proteomes" id="UP001168821"/>
    </source>
</evidence>
<protein>
    <recommendedName>
        <fullName evidence="14">Multidrug resistance-associated protein lethal(2)03659</fullName>
    </recommendedName>
</protein>
<dbReference type="InterPro" id="IPR017871">
    <property type="entry name" value="ABC_transporter-like_CS"/>
</dbReference>
<dbReference type="GO" id="GO:0016020">
    <property type="term" value="C:membrane"/>
    <property type="evidence" value="ECO:0007669"/>
    <property type="project" value="UniProtKB-SubCell"/>
</dbReference>
<evidence type="ECO:0000259" key="11">
    <source>
        <dbReference type="PROSITE" id="PS50929"/>
    </source>
</evidence>
<evidence type="ECO:0000256" key="5">
    <source>
        <dbReference type="ARBA" id="ARBA00022741"/>
    </source>
</evidence>
<accession>A0AA38IMM1</accession>
<feature type="transmembrane region" description="Helical" evidence="9">
    <location>
        <begin position="654"/>
        <end position="678"/>
    </location>
</feature>
<dbReference type="FunFam" id="1.20.1560.10:FF:000006">
    <property type="entry name" value="ATP-binding cassette, sub-family C (CFTR/MRP), member 9"/>
    <property type="match status" value="1"/>
</dbReference>
<feature type="domain" description="ABC transporter" evidence="10">
    <location>
        <begin position="398"/>
        <end position="620"/>
    </location>
</feature>
<sequence length="1233" mass="140419">MDHTTRTARLPHPRRKANLCSILTFVYMIPLFRKGSKQTLDEEDLYEVLPNFETKKLGDQLENEWMKNKGKVPFARLMFKCFGVNIFWLGVLTLTASVVDILVHPHALAKVISYFDPDEKNMTKLDLYFYTGLVLAVNIMLCAYVHNYNLGTAILGIKIRAAFSSLIYRKALRLNSAHLKHVSSGKIITLLTKDVCCFEYFSFLVNDIWVGIVKLIVVFYVIYIKIRVAALAGMAIYLIVLPLQVCLGTWATNLRNKMCTKIDERLQTTQEALSAIKVIKMYSWEKFFVDRITKARKQEITTMFALYYLRITIFQIGALSTNVAFYLLIMTYRWFGNHITAETVYYINDCFQILSYTLGVQLPNSIIFVAEVVASVRRLMHFLSLPETQTPPQGTSSIHAKVTLNHVDVGFDKKVLENVNFAVSTGITFIAGPIASGKSTLLKLILQEYQPSTGTVLTQGTISYASQDPWLFPSSIKQNILFGQEYDVLRYQKVLKVCALEYDLNLLPDKDGTIVEDHGINLSKGQQARINLARAVYKNADIYLLDDCLSALDNQVGDFIFEECIRKFLQSKIVIFVSHNSRYLKKVDQVLMVESGKVKPMKLLEVLGKYEETNDVTEDLHLDNRISRRNLQERKVYHEFNKTGKVNLEVYRMYMYFAGGMISLLSVLLSYGTFQFVVSYSDKLLSEWVNLEQTLSNFTVHNDTTSEVVAETVTTRNHTLQIYTTMTLLSTLVNVVAVLVYCKVIKNASLNLHRHMITNVINATMHFFDSTFIGNILNRFSLDFNVIDDHLPFMIHQVFRVAFIMIGITILIATVNTFFLLPSLIFFGLFYLSRRYYLKTSRSLKRLEMSTRSPVIGYFNASLEGLPTIRAFNAQSILKSEFDHHQNLYTSAAFTFQCSMKTFAFYLDTLCKVFVAIIIGRFVFSDEEFPAGSVGLAISQALRMTSTLQWGVRMWAEMENCMTSVERALEYGEVKQEPKKGQILDNWPKKGEIQYSDVSLSYNESDDYVLKEVNFTARSKEKIGVIGRTGAGKSSIISTLFRLYETEGSITIDGINTKSLALNYLRRHISIIPQDPIVFRATIRDNIDPERLYTDNQIWKAIKAANLTNCVPSLDYEVSENGSNFSVGQRQLICLARAVVRNNKIVILDEVTANVDDETDALINEAIQEQFKDCTIIMVAHKLHSVVTLDKIVVMAQGRITDFDSPANLVKKKNGYFYKMVKNSELLSSLSEV</sequence>
<evidence type="ECO:0000256" key="4">
    <source>
        <dbReference type="ARBA" id="ARBA00022737"/>
    </source>
</evidence>
<evidence type="ECO:0000259" key="10">
    <source>
        <dbReference type="PROSITE" id="PS50893"/>
    </source>
</evidence>
<feature type="transmembrane region" description="Helical" evidence="9">
    <location>
        <begin position="200"/>
        <end position="223"/>
    </location>
</feature>
<dbReference type="InterPro" id="IPR027417">
    <property type="entry name" value="P-loop_NTPase"/>
</dbReference>
<evidence type="ECO:0008006" key="14">
    <source>
        <dbReference type="Google" id="ProtNLM"/>
    </source>
</evidence>
<dbReference type="InterPro" id="IPR003439">
    <property type="entry name" value="ABC_transporter-like_ATP-bd"/>
</dbReference>
<dbReference type="InterPro" id="IPR003593">
    <property type="entry name" value="AAA+_ATPase"/>
</dbReference>
<dbReference type="CDD" id="cd18579">
    <property type="entry name" value="ABC_6TM_ABCC_D1"/>
    <property type="match status" value="1"/>
</dbReference>
<dbReference type="SMART" id="SM00382">
    <property type="entry name" value="AAA"/>
    <property type="match status" value="2"/>
</dbReference>
<dbReference type="FunFam" id="3.40.50.300:FF:000163">
    <property type="entry name" value="Multidrug resistance-associated protein member 4"/>
    <property type="match status" value="1"/>
</dbReference>
<comment type="subcellular location">
    <subcellularLocation>
        <location evidence="1">Membrane</location>
        <topology evidence="1">Multi-pass membrane protein</topology>
    </subcellularLocation>
</comment>
<dbReference type="Gene3D" id="1.20.1560.10">
    <property type="entry name" value="ABC transporter type 1, transmembrane domain"/>
    <property type="match status" value="2"/>
</dbReference>
<keyword evidence="8 9" id="KW-0472">Membrane</keyword>
<dbReference type="PANTHER" id="PTHR24223:SF448">
    <property type="entry name" value="FI20146P1-RELATED"/>
    <property type="match status" value="1"/>
</dbReference>
<feature type="transmembrane region" description="Helical" evidence="9">
    <location>
        <begin position="86"/>
        <end position="107"/>
    </location>
</feature>
<evidence type="ECO:0000313" key="12">
    <source>
        <dbReference type="EMBL" id="KAJ3656711.1"/>
    </source>
</evidence>
<dbReference type="PANTHER" id="PTHR24223">
    <property type="entry name" value="ATP-BINDING CASSETTE SUB-FAMILY C"/>
    <property type="match status" value="1"/>
</dbReference>
<keyword evidence="6" id="KW-0067">ATP-binding</keyword>
<proteinExistence type="predicted"/>
<feature type="transmembrane region" description="Helical" evidence="9">
    <location>
        <begin position="802"/>
        <end position="832"/>
    </location>
</feature>
<dbReference type="AlphaFoldDB" id="A0AA38IMM1"/>
<feature type="transmembrane region" description="Helical" evidence="9">
    <location>
        <begin position="763"/>
        <end position="782"/>
    </location>
</feature>
<evidence type="ECO:0000256" key="7">
    <source>
        <dbReference type="ARBA" id="ARBA00022989"/>
    </source>
</evidence>
<reference evidence="12" key="1">
    <citation type="journal article" date="2023" name="G3 (Bethesda)">
        <title>Whole genome assemblies of Zophobas morio and Tenebrio molitor.</title>
        <authorList>
            <person name="Kaur S."/>
            <person name="Stinson S.A."/>
            <person name="diCenzo G.C."/>
        </authorList>
    </citation>
    <scope>NUCLEOTIDE SEQUENCE</scope>
    <source>
        <strain evidence="12">QUZm001</strain>
    </source>
</reference>